<dbReference type="Proteomes" id="UP001153331">
    <property type="component" value="Unassembled WGS sequence"/>
</dbReference>
<sequence>MQLSRALWAFLASTTIATNIFPRFANNSEYELQTGPLDTPWTAEVGTNPWPQHPRPRLERARWKNLNGVWRWRNVTAGQADSPPTGQTLERAVLVPSCLEGALSGIMESGHLYSWYQTTFEVPSDWPSENRVLINFGAVDYEATVFVNGKEVGFHRGGYFEFTFDVTDYLSSNGTNELLVHAFDPTDTDRYQIPIGKQTLTRDGMIWYTPCTGIWQTVWLESTPSEYIAKLDLAAGADGRVNVTVHSSTNGTTPYQITVHELGSNAARASATGVCGSPFIFEVDSPRLWTPNTPTLYNITIQLAGDSISSYTGFRTVSRGVIDGVQRPLLNGDFDRSHAL</sequence>
<keyword evidence="2" id="KW-1185">Reference proteome</keyword>
<dbReference type="EMBL" id="JAPHNI010000053">
    <property type="protein sequence ID" value="KAJ8117430.1"/>
    <property type="molecule type" value="Genomic_DNA"/>
</dbReference>
<organism evidence="1 2">
    <name type="scientific">Boeremia exigua</name>
    <dbReference type="NCBI Taxonomy" id="749465"/>
    <lineage>
        <taxon>Eukaryota</taxon>
        <taxon>Fungi</taxon>
        <taxon>Dikarya</taxon>
        <taxon>Ascomycota</taxon>
        <taxon>Pezizomycotina</taxon>
        <taxon>Dothideomycetes</taxon>
        <taxon>Pleosporomycetidae</taxon>
        <taxon>Pleosporales</taxon>
        <taxon>Pleosporineae</taxon>
        <taxon>Didymellaceae</taxon>
        <taxon>Boeremia</taxon>
    </lineage>
</organism>
<evidence type="ECO:0000313" key="2">
    <source>
        <dbReference type="Proteomes" id="UP001153331"/>
    </source>
</evidence>
<gene>
    <name evidence="1" type="ORF">OPT61_g1362</name>
</gene>
<name>A0ACC2IQJ2_9PLEO</name>
<reference evidence="1" key="1">
    <citation type="submission" date="2022-11" db="EMBL/GenBank/DDBJ databases">
        <title>Genome Sequence of Boeremia exigua.</title>
        <authorList>
            <person name="Buettner E."/>
        </authorList>
    </citation>
    <scope>NUCLEOTIDE SEQUENCE</scope>
    <source>
        <strain evidence="1">CU02</strain>
    </source>
</reference>
<comment type="caution">
    <text evidence="1">The sequence shown here is derived from an EMBL/GenBank/DDBJ whole genome shotgun (WGS) entry which is preliminary data.</text>
</comment>
<protein>
    <submittedName>
        <fullName evidence="1">Uncharacterized protein</fullName>
    </submittedName>
</protein>
<evidence type="ECO:0000313" key="1">
    <source>
        <dbReference type="EMBL" id="KAJ8117430.1"/>
    </source>
</evidence>
<accession>A0ACC2IQJ2</accession>
<proteinExistence type="predicted"/>